<dbReference type="InterPro" id="IPR002577">
    <property type="entry name" value="HTH_HxlR"/>
</dbReference>
<evidence type="ECO:0000256" key="2">
    <source>
        <dbReference type="ARBA" id="ARBA00023125"/>
    </source>
</evidence>
<dbReference type="PROSITE" id="PS51118">
    <property type="entry name" value="HTH_HXLR"/>
    <property type="match status" value="1"/>
</dbReference>
<comment type="caution">
    <text evidence="5">The sequence shown here is derived from an EMBL/GenBank/DDBJ whole genome shotgun (WGS) entry which is preliminary data.</text>
</comment>
<evidence type="ECO:0000256" key="1">
    <source>
        <dbReference type="ARBA" id="ARBA00023015"/>
    </source>
</evidence>
<dbReference type="SUPFAM" id="SSF46785">
    <property type="entry name" value="Winged helix' DNA-binding domain"/>
    <property type="match status" value="1"/>
</dbReference>
<keyword evidence="3" id="KW-0804">Transcription</keyword>
<gene>
    <name evidence="5" type="primary">yybR</name>
    <name evidence="5" type="ORF">GAK35_01423</name>
</gene>
<evidence type="ECO:0000256" key="3">
    <source>
        <dbReference type="ARBA" id="ARBA00023163"/>
    </source>
</evidence>
<keyword evidence="1" id="KW-0805">Transcription regulation</keyword>
<sequence length="161" mass="17273">MDSQADVSAAPAAANAANAATDPTAGASVYARACPSRRALELVAGKWALLIFPALAAGPTRNGELLRRIEGISQKVLTQTLKELERNGLVLRCALSGERRGSLHVEYELTALGQSLSDTLLALDNWAERHHGDLQAARERFDARVEEPEAAAAGRLVHRLR</sequence>
<dbReference type="InterPro" id="IPR036388">
    <property type="entry name" value="WH-like_DNA-bd_sf"/>
</dbReference>
<dbReference type="GO" id="GO:0003677">
    <property type="term" value="F:DNA binding"/>
    <property type="evidence" value="ECO:0007669"/>
    <property type="project" value="UniProtKB-KW"/>
</dbReference>
<dbReference type="InterPro" id="IPR036390">
    <property type="entry name" value="WH_DNA-bd_sf"/>
</dbReference>
<accession>A0A7V8FY04</accession>
<dbReference type="Proteomes" id="UP000462435">
    <property type="component" value="Unassembled WGS sequence"/>
</dbReference>
<proteinExistence type="predicted"/>
<reference evidence="6" key="1">
    <citation type="journal article" date="2020" name="MBio">
        <title>Horizontal gene transfer to a defensive symbiont with a reduced genome amongst a multipartite beetle microbiome.</title>
        <authorList>
            <person name="Waterworth S.C."/>
            <person name="Florez L.V."/>
            <person name="Rees E.R."/>
            <person name="Hertweck C."/>
            <person name="Kaltenpoth M."/>
            <person name="Kwan J.C."/>
        </authorList>
    </citation>
    <scope>NUCLEOTIDE SEQUENCE [LARGE SCALE GENOMIC DNA]</scope>
</reference>
<dbReference type="EMBL" id="WNDX01000032">
    <property type="protein sequence ID" value="KAF1045325.1"/>
    <property type="molecule type" value="Genomic_DNA"/>
</dbReference>
<organism evidence="5 6">
    <name type="scientific">Herbaspirillum frisingense</name>
    <dbReference type="NCBI Taxonomy" id="92645"/>
    <lineage>
        <taxon>Bacteria</taxon>
        <taxon>Pseudomonadati</taxon>
        <taxon>Pseudomonadota</taxon>
        <taxon>Betaproteobacteria</taxon>
        <taxon>Burkholderiales</taxon>
        <taxon>Oxalobacteraceae</taxon>
        <taxon>Herbaspirillum</taxon>
    </lineage>
</organism>
<dbReference type="PANTHER" id="PTHR33204:SF37">
    <property type="entry name" value="HTH-TYPE TRANSCRIPTIONAL REGULATOR YODB"/>
    <property type="match status" value="1"/>
</dbReference>
<dbReference type="Pfam" id="PF01638">
    <property type="entry name" value="HxlR"/>
    <property type="match status" value="1"/>
</dbReference>
<keyword evidence="2" id="KW-0238">DNA-binding</keyword>
<feature type="domain" description="HTH hxlR-type" evidence="4">
    <location>
        <begin position="34"/>
        <end position="135"/>
    </location>
</feature>
<dbReference type="AlphaFoldDB" id="A0A7V8FY04"/>
<evidence type="ECO:0000313" key="6">
    <source>
        <dbReference type="Proteomes" id="UP000462435"/>
    </source>
</evidence>
<dbReference type="PANTHER" id="PTHR33204">
    <property type="entry name" value="TRANSCRIPTIONAL REGULATOR, MARR FAMILY"/>
    <property type="match status" value="1"/>
</dbReference>
<protein>
    <submittedName>
        <fullName evidence="5">Putative HTH-type transcriptional regulator YybR</fullName>
    </submittedName>
</protein>
<evidence type="ECO:0000313" key="5">
    <source>
        <dbReference type="EMBL" id="KAF1045325.1"/>
    </source>
</evidence>
<evidence type="ECO:0000259" key="4">
    <source>
        <dbReference type="PROSITE" id="PS51118"/>
    </source>
</evidence>
<name>A0A7V8FY04_9BURK</name>
<dbReference type="Gene3D" id="1.10.10.10">
    <property type="entry name" value="Winged helix-like DNA-binding domain superfamily/Winged helix DNA-binding domain"/>
    <property type="match status" value="1"/>
</dbReference>